<dbReference type="EMBL" id="NBYY01000011">
    <property type="protein sequence ID" value="PCS23278.1"/>
    <property type="molecule type" value="Genomic_DNA"/>
</dbReference>
<keyword evidence="3" id="KW-0540">Nuclease</keyword>
<dbReference type="GO" id="GO:0004526">
    <property type="term" value="F:ribonuclease P activity"/>
    <property type="evidence" value="ECO:0007669"/>
    <property type="project" value="UniProtKB-UniRule"/>
</dbReference>
<dbReference type="EC" id="3.1.26.5" evidence="7"/>
<dbReference type="GO" id="GO:0030677">
    <property type="term" value="C:ribonuclease P complex"/>
    <property type="evidence" value="ECO:0007669"/>
    <property type="project" value="TreeGrafter"/>
</dbReference>
<protein>
    <recommendedName>
        <fullName evidence="7">Ribonuclease P protein component</fullName>
        <ecNumber evidence="7">3.1.26.5</ecNumber>
    </recommendedName>
</protein>
<name>A0A2A5T559_9GAMM</name>
<evidence type="ECO:0000256" key="4">
    <source>
        <dbReference type="ARBA" id="ARBA00022759"/>
    </source>
</evidence>
<dbReference type="Pfam" id="PF00825">
    <property type="entry name" value="Ribonuclease_P"/>
    <property type="match status" value="1"/>
</dbReference>
<gene>
    <name evidence="8" type="ORF">BTN49_1275</name>
</gene>
<evidence type="ECO:0000256" key="1">
    <source>
        <dbReference type="ARBA" id="ARBA00002663"/>
    </source>
</evidence>
<evidence type="ECO:0000256" key="6">
    <source>
        <dbReference type="ARBA" id="ARBA00022884"/>
    </source>
</evidence>
<evidence type="ECO:0000313" key="9">
    <source>
        <dbReference type="Proteomes" id="UP000219020"/>
    </source>
</evidence>
<dbReference type="InterPro" id="IPR020568">
    <property type="entry name" value="Ribosomal_Su5_D2-typ_SF"/>
</dbReference>
<dbReference type="InterPro" id="IPR020539">
    <property type="entry name" value="RNase_P_CS"/>
</dbReference>
<evidence type="ECO:0000256" key="2">
    <source>
        <dbReference type="ARBA" id="ARBA00022694"/>
    </source>
</evidence>
<proteinExistence type="predicted"/>
<sequence>MGQTVPKKQIKLAVDRNRFKRLVRESFRLHQHSLPAKDFVVIARKSAKDLSNEELRALLHKLWQRLSQLPQKK</sequence>
<dbReference type="PANTHER" id="PTHR33992:SF1">
    <property type="entry name" value="RIBONUCLEASE P PROTEIN COMPONENT"/>
    <property type="match status" value="1"/>
</dbReference>
<evidence type="ECO:0000256" key="7">
    <source>
        <dbReference type="NCBIfam" id="TIGR00188"/>
    </source>
</evidence>
<evidence type="ECO:0000256" key="3">
    <source>
        <dbReference type="ARBA" id="ARBA00022722"/>
    </source>
</evidence>
<dbReference type="SUPFAM" id="SSF54211">
    <property type="entry name" value="Ribosomal protein S5 domain 2-like"/>
    <property type="match status" value="1"/>
</dbReference>
<keyword evidence="4" id="KW-0255">Endonuclease</keyword>
<dbReference type="InterPro" id="IPR014721">
    <property type="entry name" value="Ribsml_uS5_D2-typ_fold_subgr"/>
</dbReference>
<reference evidence="9" key="1">
    <citation type="submission" date="2017-04" db="EMBL/GenBank/DDBJ databases">
        <title>Genome evolution of the luminous symbionts of deep sea anglerfish.</title>
        <authorList>
            <person name="Hendry T.A."/>
        </authorList>
    </citation>
    <scope>NUCLEOTIDE SEQUENCE [LARGE SCALE GENOMIC DNA]</scope>
</reference>
<dbReference type="Gene3D" id="3.30.230.10">
    <property type="match status" value="1"/>
</dbReference>
<dbReference type="GO" id="GO:0042781">
    <property type="term" value="F:3'-tRNA processing endoribonuclease activity"/>
    <property type="evidence" value="ECO:0007669"/>
    <property type="project" value="TreeGrafter"/>
</dbReference>
<dbReference type="PANTHER" id="PTHR33992">
    <property type="entry name" value="RIBONUCLEASE P PROTEIN COMPONENT"/>
    <property type="match status" value="1"/>
</dbReference>
<keyword evidence="2" id="KW-0819">tRNA processing</keyword>
<dbReference type="GO" id="GO:0000049">
    <property type="term" value="F:tRNA binding"/>
    <property type="evidence" value="ECO:0007669"/>
    <property type="project" value="InterPro"/>
</dbReference>
<comment type="function">
    <text evidence="1">RNaseP catalyzes the removal of the 5'-leader sequence from pre-tRNA to produce the mature 5'-terminus. It can also cleave other RNA substrates such as 4.5S RNA. The protein component plays an auxiliary but essential role in vivo by binding to the 5'-leader sequence and broadening the substrate specificity of the ribozyme.</text>
</comment>
<dbReference type="PROSITE" id="PS00648">
    <property type="entry name" value="RIBONUCLEASE_P"/>
    <property type="match status" value="1"/>
</dbReference>
<keyword evidence="9" id="KW-1185">Reference proteome</keyword>
<evidence type="ECO:0000313" key="8">
    <source>
        <dbReference type="EMBL" id="PCS23278.1"/>
    </source>
</evidence>
<keyword evidence="5 8" id="KW-0378">Hydrolase</keyword>
<dbReference type="AlphaFoldDB" id="A0A2A5T559"/>
<evidence type="ECO:0000256" key="5">
    <source>
        <dbReference type="ARBA" id="ARBA00022801"/>
    </source>
</evidence>
<keyword evidence="6" id="KW-0694">RNA-binding</keyword>
<dbReference type="Proteomes" id="UP000219020">
    <property type="component" value="Unassembled WGS sequence"/>
</dbReference>
<comment type="caution">
    <text evidence="8">The sequence shown here is derived from an EMBL/GenBank/DDBJ whole genome shotgun (WGS) entry which is preliminary data.</text>
</comment>
<accession>A0A2A5T559</accession>
<dbReference type="NCBIfam" id="TIGR00188">
    <property type="entry name" value="rnpA"/>
    <property type="match status" value="1"/>
</dbReference>
<organism evidence="8 9">
    <name type="scientific">Candidatus Enterovibrio escicola</name>
    <dbReference type="NCBI Taxonomy" id="1927127"/>
    <lineage>
        <taxon>Bacteria</taxon>
        <taxon>Pseudomonadati</taxon>
        <taxon>Pseudomonadota</taxon>
        <taxon>Gammaproteobacteria</taxon>
        <taxon>Vibrionales</taxon>
        <taxon>Vibrionaceae</taxon>
        <taxon>Enterovibrio</taxon>
    </lineage>
</organism>
<dbReference type="InterPro" id="IPR000100">
    <property type="entry name" value="RNase_P"/>
</dbReference>